<dbReference type="GO" id="GO:1901982">
    <property type="term" value="F:maltose binding"/>
    <property type="evidence" value="ECO:0007669"/>
    <property type="project" value="TreeGrafter"/>
</dbReference>
<dbReference type="GO" id="GO:0015768">
    <property type="term" value="P:maltose transport"/>
    <property type="evidence" value="ECO:0007669"/>
    <property type="project" value="TreeGrafter"/>
</dbReference>
<keyword evidence="2" id="KW-0813">Transport</keyword>
<evidence type="ECO:0000256" key="2">
    <source>
        <dbReference type="ARBA" id="ARBA00022448"/>
    </source>
</evidence>
<accession>A0A7M1SSD1</accession>
<feature type="chain" id="PRO_5038712141" evidence="4">
    <location>
        <begin position="25"/>
        <end position="422"/>
    </location>
</feature>
<dbReference type="AlphaFoldDB" id="A0A7M1SSD1"/>
<dbReference type="KEGG" id="halt:IM660_17670"/>
<dbReference type="Gene3D" id="3.40.190.10">
    <property type="entry name" value="Periplasmic binding protein-like II"/>
    <property type="match status" value="2"/>
</dbReference>
<dbReference type="GO" id="GO:0042956">
    <property type="term" value="P:maltodextrin transmembrane transport"/>
    <property type="evidence" value="ECO:0007669"/>
    <property type="project" value="TreeGrafter"/>
</dbReference>
<organism evidence="5 6">
    <name type="scientific">Ruania alkalisoli</name>
    <dbReference type="NCBI Taxonomy" id="2779775"/>
    <lineage>
        <taxon>Bacteria</taxon>
        <taxon>Bacillati</taxon>
        <taxon>Actinomycetota</taxon>
        <taxon>Actinomycetes</taxon>
        <taxon>Micrococcales</taxon>
        <taxon>Ruaniaceae</taxon>
        <taxon>Ruania</taxon>
    </lineage>
</organism>
<dbReference type="Pfam" id="PF01547">
    <property type="entry name" value="SBP_bac_1"/>
    <property type="match status" value="1"/>
</dbReference>
<gene>
    <name evidence="5" type="ORF">IM660_17670</name>
</gene>
<evidence type="ECO:0000256" key="1">
    <source>
        <dbReference type="ARBA" id="ARBA00008520"/>
    </source>
</evidence>
<sequence>MTTTTVRRRALIAATLTGALALTACNSGGEADGGDDQLTIWMLTNEDSRVEAMDLMTSGFEEANPGVEIVVEERGTDAHKDAMRRAAGTEAGPDIYWYWRGPGLGGELVDLGVSLDMTEYYEEYGWDDRFTEPALANITQYGGYHGVPWTVQGQGIYYNKELFEQAGITDLPTSYDELVAVADQLAAAGTTPMALGGTVNWHVMRLLDNLLETFCGAETADRLNTEQTGWDSEACVTEAFTELQTWGDEYLNEGYMGVAQEDSAQLFFQGNAAMTIEGTWFNQQIVDNGMDPENVGVFLFPTDTNRIYGFGEGPYVNAMSDNPDLAAEFLDYITSAEIQEQVYQAWGAISVNREVEADTSNPLNSAWVEYFANAEGIFTNNDQNLSLEQTTEYWRIQNSVLTGDIAPEDAGTTFQGFVDSSS</sequence>
<comment type="similarity">
    <text evidence="1">Belongs to the bacterial solute-binding protein 1 family.</text>
</comment>
<dbReference type="SUPFAM" id="SSF53850">
    <property type="entry name" value="Periplasmic binding protein-like II"/>
    <property type="match status" value="1"/>
</dbReference>
<dbReference type="PROSITE" id="PS51257">
    <property type="entry name" value="PROKAR_LIPOPROTEIN"/>
    <property type="match status" value="1"/>
</dbReference>
<protein>
    <submittedName>
        <fullName evidence="5">Extracellular solute-binding protein</fullName>
    </submittedName>
</protein>
<feature type="signal peptide" evidence="4">
    <location>
        <begin position="1"/>
        <end position="24"/>
    </location>
</feature>
<name>A0A7M1SSD1_9MICO</name>
<dbReference type="InterPro" id="IPR006059">
    <property type="entry name" value="SBP"/>
</dbReference>
<keyword evidence="3 4" id="KW-0732">Signal</keyword>
<dbReference type="PANTHER" id="PTHR30061:SF50">
    <property type="entry name" value="MALTOSE_MALTODEXTRIN-BINDING PERIPLASMIC PROTEIN"/>
    <property type="match status" value="1"/>
</dbReference>
<dbReference type="PANTHER" id="PTHR30061">
    <property type="entry name" value="MALTOSE-BINDING PERIPLASMIC PROTEIN"/>
    <property type="match status" value="1"/>
</dbReference>
<evidence type="ECO:0000256" key="4">
    <source>
        <dbReference type="SAM" id="SignalP"/>
    </source>
</evidence>
<dbReference type="Proteomes" id="UP000593758">
    <property type="component" value="Chromosome"/>
</dbReference>
<dbReference type="EMBL" id="CP063169">
    <property type="protein sequence ID" value="QOR70395.1"/>
    <property type="molecule type" value="Genomic_DNA"/>
</dbReference>
<evidence type="ECO:0000313" key="5">
    <source>
        <dbReference type="EMBL" id="QOR70395.1"/>
    </source>
</evidence>
<evidence type="ECO:0000313" key="6">
    <source>
        <dbReference type="Proteomes" id="UP000593758"/>
    </source>
</evidence>
<evidence type="ECO:0000256" key="3">
    <source>
        <dbReference type="ARBA" id="ARBA00022729"/>
    </source>
</evidence>
<reference evidence="5 6" key="1">
    <citation type="submission" date="2020-10" db="EMBL/GenBank/DDBJ databases">
        <title>Haloactinobacterium sp. RN3S43, a bacterium isolated from saline soil.</title>
        <authorList>
            <person name="Sun J.-Q."/>
        </authorList>
    </citation>
    <scope>NUCLEOTIDE SEQUENCE [LARGE SCALE GENOMIC DNA]</scope>
    <source>
        <strain evidence="5 6">RN3S43</strain>
    </source>
</reference>
<dbReference type="GO" id="GO:0055052">
    <property type="term" value="C:ATP-binding cassette (ABC) transporter complex, substrate-binding subunit-containing"/>
    <property type="evidence" value="ECO:0007669"/>
    <property type="project" value="TreeGrafter"/>
</dbReference>
<proteinExistence type="inferred from homology"/>
<keyword evidence="6" id="KW-1185">Reference proteome</keyword>
<dbReference type="RefSeq" id="WP_193497076.1">
    <property type="nucleotide sequence ID" value="NZ_CP063169.1"/>
</dbReference>